<gene>
    <name evidence="1" type="ORF">STAS_06677</name>
</gene>
<comment type="caution">
    <text evidence="1">The sequence shown here is derived from an EMBL/GenBank/DDBJ whole genome shotgun (WGS) entry which is preliminary data.</text>
</comment>
<reference evidence="2" key="1">
    <citation type="journal article" date="2019" name="Curr. Biol.">
        <title>Genome Sequence of Striga asiatica Provides Insight into the Evolution of Plant Parasitism.</title>
        <authorList>
            <person name="Yoshida S."/>
            <person name="Kim S."/>
            <person name="Wafula E.K."/>
            <person name="Tanskanen J."/>
            <person name="Kim Y.M."/>
            <person name="Honaas L."/>
            <person name="Yang Z."/>
            <person name="Spallek T."/>
            <person name="Conn C.E."/>
            <person name="Ichihashi Y."/>
            <person name="Cheong K."/>
            <person name="Cui S."/>
            <person name="Der J.P."/>
            <person name="Gundlach H."/>
            <person name="Jiao Y."/>
            <person name="Hori C."/>
            <person name="Ishida J.K."/>
            <person name="Kasahara H."/>
            <person name="Kiba T."/>
            <person name="Kim M.S."/>
            <person name="Koo N."/>
            <person name="Laohavisit A."/>
            <person name="Lee Y.H."/>
            <person name="Lumba S."/>
            <person name="McCourt P."/>
            <person name="Mortimer J.C."/>
            <person name="Mutuku J.M."/>
            <person name="Nomura T."/>
            <person name="Sasaki-Sekimoto Y."/>
            <person name="Seto Y."/>
            <person name="Wang Y."/>
            <person name="Wakatake T."/>
            <person name="Sakakibara H."/>
            <person name="Demura T."/>
            <person name="Yamaguchi S."/>
            <person name="Yoneyama K."/>
            <person name="Manabe R.I."/>
            <person name="Nelson D.C."/>
            <person name="Schulman A.H."/>
            <person name="Timko M.P."/>
            <person name="dePamphilis C.W."/>
            <person name="Choi D."/>
            <person name="Shirasu K."/>
        </authorList>
    </citation>
    <scope>NUCLEOTIDE SEQUENCE [LARGE SCALE GENOMIC DNA]</scope>
    <source>
        <strain evidence="2">cv. UVA1</strain>
    </source>
</reference>
<dbReference type="AlphaFoldDB" id="A0A5A7PCP7"/>
<evidence type="ECO:0000313" key="1">
    <source>
        <dbReference type="EMBL" id="GER30715.1"/>
    </source>
</evidence>
<keyword evidence="2" id="KW-1185">Reference proteome</keyword>
<evidence type="ECO:0000313" key="2">
    <source>
        <dbReference type="Proteomes" id="UP000325081"/>
    </source>
</evidence>
<sequence>MYSSTRFMNSGRNTDLAASSTRCFIVSYAVSLGTSSFSNNRIRPPPNSLRQLSAFFVPDIARRRPNEPRDRVLLHVLTHVDPHESLLRVEHVRGKGLGQLGFPNPSGPHEHETSNRAVGVREACPGPVYGLGYGANRRFLADYAFVELFLEMQKFLPFRLEKFRDGNSGPLAHDFGDVVTGDFLAEHGFSGLQVLVEFSLGGLELPLKGV</sequence>
<accession>A0A5A7PCP7</accession>
<protein>
    <submittedName>
        <fullName evidence="1">63 kDa protein</fullName>
    </submittedName>
</protein>
<dbReference type="Proteomes" id="UP000325081">
    <property type="component" value="Unassembled WGS sequence"/>
</dbReference>
<dbReference type="AntiFam" id="ANF00007">
    <property type="entry name" value="Shadow ORF (opposite clpB)"/>
</dbReference>
<proteinExistence type="predicted"/>
<name>A0A5A7PCP7_STRAF</name>
<organism evidence="1 2">
    <name type="scientific">Striga asiatica</name>
    <name type="common">Asiatic witchweed</name>
    <name type="synonym">Buchnera asiatica</name>
    <dbReference type="NCBI Taxonomy" id="4170"/>
    <lineage>
        <taxon>Eukaryota</taxon>
        <taxon>Viridiplantae</taxon>
        <taxon>Streptophyta</taxon>
        <taxon>Embryophyta</taxon>
        <taxon>Tracheophyta</taxon>
        <taxon>Spermatophyta</taxon>
        <taxon>Magnoliopsida</taxon>
        <taxon>eudicotyledons</taxon>
        <taxon>Gunneridae</taxon>
        <taxon>Pentapetalae</taxon>
        <taxon>asterids</taxon>
        <taxon>lamiids</taxon>
        <taxon>Lamiales</taxon>
        <taxon>Orobanchaceae</taxon>
        <taxon>Buchnereae</taxon>
        <taxon>Striga</taxon>
    </lineage>
</organism>
<dbReference type="EMBL" id="BKCP01004383">
    <property type="protein sequence ID" value="GER30715.1"/>
    <property type="molecule type" value="Genomic_DNA"/>
</dbReference>